<feature type="transmembrane region" description="Helical" evidence="8">
    <location>
        <begin position="114"/>
        <end position="132"/>
    </location>
</feature>
<keyword evidence="7" id="KW-0407">Ion channel</keyword>
<dbReference type="Pfam" id="PF07885">
    <property type="entry name" value="Ion_trans_2"/>
    <property type="match status" value="1"/>
</dbReference>
<dbReference type="GO" id="GO:0015271">
    <property type="term" value="F:outward rectifier potassium channel activity"/>
    <property type="evidence" value="ECO:0007669"/>
    <property type="project" value="TreeGrafter"/>
</dbReference>
<evidence type="ECO:0000256" key="6">
    <source>
        <dbReference type="ARBA" id="ARBA00023136"/>
    </source>
</evidence>
<keyword evidence="2" id="KW-0813">Transport</keyword>
<organism evidence="10 11">
    <name type="scientific">Smittium megazygosporum</name>
    <dbReference type="NCBI Taxonomy" id="133381"/>
    <lineage>
        <taxon>Eukaryota</taxon>
        <taxon>Fungi</taxon>
        <taxon>Fungi incertae sedis</taxon>
        <taxon>Zoopagomycota</taxon>
        <taxon>Kickxellomycotina</taxon>
        <taxon>Harpellomycetes</taxon>
        <taxon>Harpellales</taxon>
        <taxon>Legeriomycetaceae</taxon>
        <taxon>Smittium</taxon>
    </lineage>
</organism>
<dbReference type="OrthoDB" id="297496at2759"/>
<evidence type="ECO:0000256" key="1">
    <source>
        <dbReference type="ARBA" id="ARBA00004141"/>
    </source>
</evidence>
<dbReference type="SUPFAM" id="SSF81324">
    <property type="entry name" value="Voltage-gated potassium channels"/>
    <property type="match status" value="1"/>
</dbReference>
<feature type="transmembrane region" description="Helical" evidence="8">
    <location>
        <begin position="75"/>
        <end position="94"/>
    </location>
</feature>
<dbReference type="Gene3D" id="1.10.287.70">
    <property type="match status" value="1"/>
</dbReference>
<evidence type="ECO:0000256" key="2">
    <source>
        <dbReference type="ARBA" id="ARBA00022448"/>
    </source>
</evidence>
<feature type="transmembrane region" description="Helical" evidence="8">
    <location>
        <begin position="276"/>
        <end position="305"/>
    </location>
</feature>
<keyword evidence="6 8" id="KW-0472">Membrane</keyword>
<dbReference type="Proteomes" id="UP000245609">
    <property type="component" value="Unassembled WGS sequence"/>
</dbReference>
<comment type="caution">
    <text evidence="10">The sequence shown here is derived from an EMBL/GenBank/DDBJ whole genome shotgun (WGS) entry which is preliminary data.</text>
</comment>
<evidence type="ECO:0000256" key="5">
    <source>
        <dbReference type="ARBA" id="ARBA00023065"/>
    </source>
</evidence>
<evidence type="ECO:0000313" key="10">
    <source>
        <dbReference type="EMBL" id="PVU90135.1"/>
    </source>
</evidence>
<dbReference type="PANTHER" id="PTHR11003:SF291">
    <property type="entry name" value="IP11374P"/>
    <property type="match status" value="1"/>
</dbReference>
<dbReference type="EMBL" id="MBFS01002984">
    <property type="protein sequence ID" value="PVU90135.1"/>
    <property type="molecule type" value="Genomic_DNA"/>
</dbReference>
<evidence type="ECO:0000256" key="7">
    <source>
        <dbReference type="ARBA" id="ARBA00023303"/>
    </source>
</evidence>
<keyword evidence="11" id="KW-1185">Reference proteome</keyword>
<dbReference type="InterPro" id="IPR013099">
    <property type="entry name" value="K_chnl_dom"/>
</dbReference>
<keyword evidence="5" id="KW-0406">Ion transport</keyword>
<dbReference type="GO" id="GO:0030322">
    <property type="term" value="P:stabilization of membrane potential"/>
    <property type="evidence" value="ECO:0007669"/>
    <property type="project" value="TreeGrafter"/>
</dbReference>
<reference evidence="10 11" key="1">
    <citation type="journal article" date="2018" name="MBio">
        <title>Comparative Genomics Reveals the Core Gene Toolbox for the Fungus-Insect Symbiosis.</title>
        <authorList>
            <person name="Wang Y."/>
            <person name="Stata M."/>
            <person name="Wang W."/>
            <person name="Stajich J.E."/>
            <person name="White M.M."/>
            <person name="Moncalvo J.M."/>
        </authorList>
    </citation>
    <scope>NUCLEOTIDE SEQUENCE [LARGE SCALE GENOMIC DNA]</scope>
    <source>
        <strain evidence="10 11">SC-DP-2</strain>
    </source>
</reference>
<feature type="transmembrane region" description="Helical" evidence="8">
    <location>
        <begin position="224"/>
        <end position="243"/>
    </location>
</feature>
<dbReference type="AlphaFoldDB" id="A0A2T9YCV6"/>
<evidence type="ECO:0000256" key="8">
    <source>
        <dbReference type="SAM" id="Phobius"/>
    </source>
</evidence>
<name>A0A2T9YCV6_9FUNG</name>
<comment type="subcellular location">
    <subcellularLocation>
        <location evidence="1">Membrane</location>
        <topology evidence="1">Multi-pass membrane protein</topology>
    </subcellularLocation>
</comment>
<keyword evidence="3 8" id="KW-0812">Transmembrane</keyword>
<feature type="domain" description="Potassium channel" evidence="9">
    <location>
        <begin position="230"/>
        <end position="301"/>
    </location>
</feature>
<accession>A0A2T9YCV6</accession>
<dbReference type="InterPro" id="IPR003280">
    <property type="entry name" value="2pore_dom_K_chnl"/>
</dbReference>
<dbReference type="GO" id="GO:0022841">
    <property type="term" value="F:potassium ion leak channel activity"/>
    <property type="evidence" value="ECO:0007669"/>
    <property type="project" value="TreeGrafter"/>
</dbReference>
<dbReference type="PANTHER" id="PTHR11003">
    <property type="entry name" value="POTASSIUM CHANNEL, SUBFAMILY K"/>
    <property type="match status" value="1"/>
</dbReference>
<evidence type="ECO:0000256" key="4">
    <source>
        <dbReference type="ARBA" id="ARBA00022989"/>
    </source>
</evidence>
<feature type="transmembrane region" description="Helical" evidence="8">
    <location>
        <begin position="182"/>
        <end position="203"/>
    </location>
</feature>
<evidence type="ECO:0000259" key="9">
    <source>
        <dbReference type="Pfam" id="PF07885"/>
    </source>
</evidence>
<feature type="transmembrane region" description="Helical" evidence="8">
    <location>
        <begin position="139"/>
        <end position="162"/>
    </location>
</feature>
<sequence>MNYNLNGPFFNLETTSFGTGSENAATSETYEPTLYSMGSDNATLDIEKNVNHRSSFSSLVSSINSEHQLQKKSRLSVIIAGWLIPINLVLNVLLISDQLEKQLLVEDTMTKMVVFKFLLFAFIILTAASFVLRCLEKLLITSTVIIIIGGTFSGVVSIILTVNYVVESKELTDEDKSNRASFISMLGSLVSLSIATLILLDFIRTRNFKSKGSGLPITQKYMQLSVLAVYVWACVGAVIFMFMETKALYKGLYFSLATMSTVGFGDYFPTTIASKIIFTIWISISFVVMGIFLTTTRTILVELFILKCKKQLARIEKKRKKLESYSLRKRNKKKSQETIASERSTDTKAQHFSRVKDYVFQWYYNTILLTRQKPQRNPEWISRMSRAHVSDEEAREMILDQAHLAYIKASSHLNKRIGVSIFLCVSFM</sequence>
<keyword evidence="4 8" id="KW-1133">Transmembrane helix</keyword>
<gene>
    <name evidence="10" type="ORF">BB560_006234</name>
</gene>
<evidence type="ECO:0000313" key="11">
    <source>
        <dbReference type="Proteomes" id="UP000245609"/>
    </source>
</evidence>
<dbReference type="GO" id="GO:0005886">
    <property type="term" value="C:plasma membrane"/>
    <property type="evidence" value="ECO:0007669"/>
    <property type="project" value="TreeGrafter"/>
</dbReference>
<protein>
    <recommendedName>
        <fullName evidence="9">Potassium channel domain-containing protein</fullName>
    </recommendedName>
</protein>
<evidence type="ECO:0000256" key="3">
    <source>
        <dbReference type="ARBA" id="ARBA00022692"/>
    </source>
</evidence>
<proteinExistence type="predicted"/>